<name>A0A6J6EYP2_9ZZZZ</name>
<feature type="transmembrane region" description="Helical" evidence="1">
    <location>
        <begin position="39"/>
        <end position="63"/>
    </location>
</feature>
<accession>A0A6J6EYP2</accession>
<sequence length="148" mass="15503">MTVSQLVKRAVFVGAIVTSIIAIISATWGALVAELPGMLGALVGSGLGFALLGLTALSIIWGFRAGNGDVLAPAFFGIVLGTWLAKFVVFLAIVFWLGDQGWLDRTVLFLTIVASLLAGLITDVVVIARARMPYVSDVTLPGEDKADI</sequence>
<feature type="transmembrane region" description="Helical" evidence="1">
    <location>
        <begin position="12"/>
        <end position="33"/>
    </location>
</feature>
<keyword evidence="1" id="KW-1133">Transmembrane helix</keyword>
<organism evidence="2">
    <name type="scientific">freshwater metagenome</name>
    <dbReference type="NCBI Taxonomy" id="449393"/>
    <lineage>
        <taxon>unclassified sequences</taxon>
        <taxon>metagenomes</taxon>
        <taxon>ecological metagenomes</taxon>
    </lineage>
</organism>
<proteinExistence type="predicted"/>
<keyword evidence="1" id="KW-0812">Transmembrane</keyword>
<evidence type="ECO:0000313" key="2">
    <source>
        <dbReference type="EMBL" id="CAB4581661.1"/>
    </source>
</evidence>
<feature type="transmembrane region" description="Helical" evidence="1">
    <location>
        <begin position="70"/>
        <end position="96"/>
    </location>
</feature>
<gene>
    <name evidence="2" type="ORF">UFOPK1684_01457</name>
</gene>
<feature type="transmembrane region" description="Helical" evidence="1">
    <location>
        <begin position="108"/>
        <end position="128"/>
    </location>
</feature>
<dbReference type="EMBL" id="CAEZTM010000106">
    <property type="protein sequence ID" value="CAB4581661.1"/>
    <property type="molecule type" value="Genomic_DNA"/>
</dbReference>
<dbReference type="AlphaFoldDB" id="A0A6J6EYP2"/>
<evidence type="ECO:0000256" key="1">
    <source>
        <dbReference type="SAM" id="Phobius"/>
    </source>
</evidence>
<reference evidence="2" key="1">
    <citation type="submission" date="2020-05" db="EMBL/GenBank/DDBJ databases">
        <authorList>
            <person name="Chiriac C."/>
            <person name="Salcher M."/>
            <person name="Ghai R."/>
            <person name="Kavagutti S V."/>
        </authorList>
    </citation>
    <scope>NUCLEOTIDE SEQUENCE</scope>
</reference>
<keyword evidence="1" id="KW-0472">Membrane</keyword>
<protein>
    <submittedName>
        <fullName evidence="2">Unannotated protein</fullName>
    </submittedName>
</protein>